<evidence type="ECO:0000256" key="1">
    <source>
        <dbReference type="SAM" id="SignalP"/>
    </source>
</evidence>
<reference evidence="3" key="1">
    <citation type="submission" date="2016-10" db="EMBL/GenBank/DDBJ databases">
        <authorList>
            <person name="Varghese N."/>
            <person name="Submissions S."/>
        </authorList>
    </citation>
    <scope>NUCLEOTIDE SEQUENCE [LARGE SCALE GENOMIC DNA]</scope>
    <source>
        <strain evidence="3">DSM 15363</strain>
    </source>
</reference>
<accession>A0A1G8IX95</accession>
<protein>
    <submittedName>
        <fullName evidence="2">Uncharacterized protein</fullName>
    </submittedName>
</protein>
<dbReference type="STRING" id="262004.SAMN04489796_108106"/>
<dbReference type="AlphaFoldDB" id="A0A1G8IX95"/>
<feature type="chain" id="PRO_5011483970" evidence="1">
    <location>
        <begin position="26"/>
        <end position="141"/>
    </location>
</feature>
<name>A0A1G8IX95_9FLAO</name>
<organism evidence="2 3">
    <name type="scientific">Winogradskyella thalassocola</name>
    <dbReference type="NCBI Taxonomy" id="262004"/>
    <lineage>
        <taxon>Bacteria</taxon>
        <taxon>Pseudomonadati</taxon>
        <taxon>Bacteroidota</taxon>
        <taxon>Flavobacteriia</taxon>
        <taxon>Flavobacteriales</taxon>
        <taxon>Flavobacteriaceae</taxon>
        <taxon>Winogradskyella</taxon>
    </lineage>
</organism>
<proteinExistence type="predicted"/>
<evidence type="ECO:0000313" key="3">
    <source>
        <dbReference type="Proteomes" id="UP000199492"/>
    </source>
</evidence>
<dbReference type="Proteomes" id="UP000199492">
    <property type="component" value="Unassembled WGS sequence"/>
</dbReference>
<keyword evidence="1" id="KW-0732">Signal</keyword>
<sequence length="141" mass="16425">MRKSHKFFKSIIIFAILFFSQNGFASPQMPDYIIYKGDTIPIYNLILEKYFQKTELEDKGSLFGLKFREGASLNCWRGYQAIYMIENDSLFLKNIIDCGERNIDQLASSKRIIEIFGNKENNGKVFIDWFSGDFTIPNGNY</sequence>
<gene>
    <name evidence="2" type="ORF">SAMN04489796_108106</name>
</gene>
<evidence type="ECO:0000313" key="2">
    <source>
        <dbReference type="EMBL" id="SDI23453.1"/>
    </source>
</evidence>
<dbReference type="EMBL" id="FNCZ01000008">
    <property type="protein sequence ID" value="SDI23453.1"/>
    <property type="molecule type" value="Genomic_DNA"/>
</dbReference>
<feature type="signal peptide" evidence="1">
    <location>
        <begin position="1"/>
        <end position="25"/>
    </location>
</feature>
<keyword evidence="3" id="KW-1185">Reference proteome</keyword>